<dbReference type="InterPro" id="IPR036322">
    <property type="entry name" value="WD40_repeat_dom_sf"/>
</dbReference>
<name>A0ABR2I698_9EUKA</name>
<keyword evidence="5" id="KW-1185">Reference proteome</keyword>
<dbReference type="Gene3D" id="1.20.5.110">
    <property type="match status" value="1"/>
</dbReference>
<evidence type="ECO:0000256" key="2">
    <source>
        <dbReference type="SAM" id="Coils"/>
    </source>
</evidence>
<dbReference type="CDD" id="cd15843">
    <property type="entry name" value="R-SNARE"/>
    <property type="match status" value="1"/>
</dbReference>
<dbReference type="Proteomes" id="UP001470230">
    <property type="component" value="Unassembled WGS sequence"/>
</dbReference>
<evidence type="ECO:0000259" key="3">
    <source>
        <dbReference type="PROSITE" id="PS50892"/>
    </source>
</evidence>
<dbReference type="InterPro" id="IPR042855">
    <property type="entry name" value="V_SNARE_CC"/>
</dbReference>
<dbReference type="Pfam" id="PF00957">
    <property type="entry name" value="Synaptobrevin"/>
    <property type="match status" value="1"/>
</dbReference>
<protein>
    <recommendedName>
        <fullName evidence="3">V-SNARE coiled-coil homology domain-containing protein</fullName>
    </recommendedName>
</protein>
<keyword evidence="1 2" id="KW-0175">Coiled coil</keyword>
<comment type="caution">
    <text evidence="4">The sequence shown here is derived from an EMBL/GenBank/DDBJ whole genome shotgun (WGS) entry which is preliminary data.</text>
</comment>
<feature type="domain" description="V-SNARE coiled-coil homology" evidence="3">
    <location>
        <begin position="745"/>
        <end position="800"/>
    </location>
</feature>
<dbReference type="SUPFAM" id="SSF50978">
    <property type="entry name" value="WD40 repeat-like"/>
    <property type="match status" value="1"/>
</dbReference>
<evidence type="ECO:0000256" key="1">
    <source>
        <dbReference type="PROSITE-ProRule" id="PRU00290"/>
    </source>
</evidence>
<dbReference type="SUPFAM" id="SSF58038">
    <property type="entry name" value="SNARE fusion complex"/>
    <property type="match status" value="1"/>
</dbReference>
<dbReference type="EMBL" id="JAPFFF010000020">
    <property type="protein sequence ID" value="KAK8857761.1"/>
    <property type="molecule type" value="Genomic_DNA"/>
</dbReference>
<reference evidence="4 5" key="1">
    <citation type="submission" date="2024-04" db="EMBL/GenBank/DDBJ databases">
        <title>Tritrichomonas musculus Genome.</title>
        <authorList>
            <person name="Alves-Ferreira E."/>
            <person name="Grigg M."/>
            <person name="Lorenzi H."/>
            <person name="Galac M."/>
        </authorList>
    </citation>
    <scope>NUCLEOTIDE SEQUENCE [LARGE SCALE GENOMIC DNA]</scope>
    <source>
        <strain evidence="4 5">EAF2021</strain>
    </source>
</reference>
<evidence type="ECO:0000313" key="4">
    <source>
        <dbReference type="EMBL" id="KAK8857761.1"/>
    </source>
</evidence>
<proteinExistence type="predicted"/>
<sequence>MLSRLFNESLPSPTEEQLQTILNDREIGLSSEITSVAFEPRFKLYALGSATGDFHIINNKNYWYKYIPITTEPPILKIIPLPNSSTFLSLCSATLYENHPLNIPRQQRPMQTNNIFFKPQTILSEVKASKFYSYITHWIVMHDGNILHRPIQLKYDIIDFAASPIHPEFVLLLSKTGSIYGFSVEEMKFTELYINYFEGKNVHSIICPYALKFFISHDIIEKLNMTNKEISAVQQVGAAQFDIFRKSDTVALIDSKQKKPSLFKSSRQESTVELLSGSVGTCVSLMNEREWASVVHSKDGDSVYSGNQLRIHLKGELLIPAIVPRYKKPLAKDELKSVTFFTNYGRFINLNGNSMDHFMLRPIEPRFAFIDKSDNIYVFSDKNECFIFEKNNFVGSYKFDWAKPLAVLNGFALCLSDTNEPFIANIKTNQKVQITSPLVPSTVVTVQIFEGYIDFLCESGKVIRFDLLSNDKFEGFEVVDIEELKVCYNYPYHLSNNPWRPFNGTFACIKQINQLSVLIADKFIFHEVCQSNECVVFFEVIDSAGKVNPKDSSFIVIVTSFHISIFAVDEKGLKRVRHVSLGNDRVIEASVTSWGVLIVRTETRVQLLVLPDVSYDPIAKLSLTYEAPPPLVDEIEEAPDNGNSNSHAVEAVKSINPIILPHKGLIVFERNLVTIFLKEILIPDCFDEKKLPNVLIPPPESGIKKIFGKKGGISVEEADRCFLFNRPQKQKNEQNADNDDNAAATAASIGSSLSETQELMQQILAKANERGEQLNELEIKAQKLAQSAKEYRNACRKFRH</sequence>
<gene>
    <name evidence="4" type="ORF">M9Y10_016171</name>
</gene>
<dbReference type="PROSITE" id="PS50892">
    <property type="entry name" value="V_SNARE"/>
    <property type="match status" value="1"/>
</dbReference>
<accession>A0ABR2I698</accession>
<feature type="coiled-coil region" evidence="2">
    <location>
        <begin position="760"/>
        <end position="794"/>
    </location>
</feature>
<organism evidence="4 5">
    <name type="scientific">Tritrichomonas musculus</name>
    <dbReference type="NCBI Taxonomy" id="1915356"/>
    <lineage>
        <taxon>Eukaryota</taxon>
        <taxon>Metamonada</taxon>
        <taxon>Parabasalia</taxon>
        <taxon>Tritrichomonadida</taxon>
        <taxon>Tritrichomonadidae</taxon>
        <taxon>Tritrichomonas</taxon>
    </lineage>
</organism>
<evidence type="ECO:0000313" key="5">
    <source>
        <dbReference type="Proteomes" id="UP001470230"/>
    </source>
</evidence>